<accession>A0A7R8AIR8</accession>
<dbReference type="Gene3D" id="1.20.58.340">
    <property type="entry name" value="Magnesium transport protein CorA, transmembrane region"/>
    <property type="match status" value="1"/>
</dbReference>
<dbReference type="InterPro" id="IPR045863">
    <property type="entry name" value="CorA_TM1_TM2"/>
</dbReference>
<comment type="subcellular location">
    <subcellularLocation>
        <location evidence="1">Membrane</location>
        <topology evidence="1">Multi-pass membrane protein</topology>
    </subcellularLocation>
</comment>
<reference evidence="6" key="1">
    <citation type="submission" date="2021-01" db="EMBL/GenBank/DDBJ databases">
        <authorList>
            <consortium name="Aspergillus puulaauensis MK2 genome sequencing consortium"/>
            <person name="Kazuki M."/>
            <person name="Futagami T."/>
        </authorList>
    </citation>
    <scope>NUCLEOTIDE SEQUENCE</scope>
    <source>
        <strain evidence="6">MK2</strain>
    </source>
</reference>
<dbReference type="KEGG" id="apuu:APUU_20169A"/>
<dbReference type="RefSeq" id="XP_041551931.1">
    <property type="nucleotide sequence ID" value="XM_041698780.1"/>
</dbReference>
<evidence type="ECO:0000256" key="2">
    <source>
        <dbReference type="ARBA" id="ARBA00022692"/>
    </source>
</evidence>
<dbReference type="EMBL" id="AP024444">
    <property type="protein sequence ID" value="BCS19737.1"/>
    <property type="molecule type" value="Genomic_DNA"/>
</dbReference>
<dbReference type="GO" id="GO:0046873">
    <property type="term" value="F:metal ion transmembrane transporter activity"/>
    <property type="evidence" value="ECO:0007669"/>
    <property type="project" value="InterPro"/>
</dbReference>
<organism evidence="6 7">
    <name type="scientific">Aspergillus puulaauensis</name>
    <dbReference type="NCBI Taxonomy" id="1220207"/>
    <lineage>
        <taxon>Eukaryota</taxon>
        <taxon>Fungi</taxon>
        <taxon>Dikarya</taxon>
        <taxon>Ascomycota</taxon>
        <taxon>Pezizomycotina</taxon>
        <taxon>Eurotiomycetes</taxon>
        <taxon>Eurotiomycetidae</taxon>
        <taxon>Eurotiales</taxon>
        <taxon>Aspergillaceae</taxon>
        <taxon>Aspergillus</taxon>
    </lineage>
</organism>
<proteinExistence type="predicted"/>
<name>A0A7R8AIR8_9EURO</name>
<dbReference type="GO" id="GO:0016020">
    <property type="term" value="C:membrane"/>
    <property type="evidence" value="ECO:0007669"/>
    <property type="project" value="UniProtKB-SubCell"/>
</dbReference>
<dbReference type="GeneID" id="64969742"/>
<dbReference type="SUPFAM" id="SSF144083">
    <property type="entry name" value="Magnesium transport protein CorA, transmembrane region"/>
    <property type="match status" value="1"/>
</dbReference>
<sequence length="522" mass="59157">MYQFNRELTARGVEWNPSSLYFVLEAWDYPGASSATDWNFRTGIIDEDQIEEWLDQTGEFSMPIAPAGVGPAHGGIRLLACNYTLFKKASVRMSRGTFELVESRFHLHPATLHSLEVAGGTFSRHFGSGTDGDWTSIILKVPQKFEIGNHMLSLTHHTNSRWTTALLAGESIVEALPHAQHTAPEALGRLSPCAIIREYLTRSPRLWNYPLTLPCIILTDHLRRAQSYSARDLTQSVMSIEEQLGVTRVGRRGNGPISRSVRGIMGTEGRPVQRTHAEHLTVEINTQVTRVRFTSASPMWNHEASVMIIGLAREFSRLMGQVPNSDDEIIGLLEHNINIARSLEDHVLGLQKRLELQLNVLYSFVAQTDNRMNARLAATAGRDSTSMKILAFITTIFLPGTFVATLFSMNMFNWEDQGSDRTVSSKFWIYWAVAAPLTVMTLGGWGLWWNFEKHRYDEHLESTVKRAGEVNPPPWWQRLLRVRETSRPEKYDVPTVIPVDVQGNARQRVRAERPERRASRTR</sequence>
<gene>
    <name evidence="6" type="ORF">APUU_20169A</name>
</gene>
<keyword evidence="4 5" id="KW-0472">Membrane</keyword>
<reference evidence="6" key="2">
    <citation type="submission" date="2021-02" db="EMBL/GenBank/DDBJ databases">
        <title>Aspergillus puulaauensis MK2 genome sequence.</title>
        <authorList>
            <person name="Futagami T."/>
            <person name="Mori K."/>
            <person name="Kadooka C."/>
            <person name="Tanaka T."/>
        </authorList>
    </citation>
    <scope>NUCLEOTIDE SEQUENCE</scope>
    <source>
        <strain evidence="6">MK2</strain>
    </source>
</reference>
<keyword evidence="3 5" id="KW-1133">Transmembrane helix</keyword>
<keyword evidence="7" id="KW-1185">Reference proteome</keyword>
<feature type="transmembrane region" description="Helical" evidence="5">
    <location>
        <begin position="428"/>
        <end position="449"/>
    </location>
</feature>
<dbReference type="AlphaFoldDB" id="A0A7R8AIR8"/>
<feature type="transmembrane region" description="Helical" evidence="5">
    <location>
        <begin position="389"/>
        <end position="408"/>
    </location>
</feature>
<protein>
    <submittedName>
        <fullName evidence="6">Uncharacterized protein</fullName>
    </submittedName>
</protein>
<evidence type="ECO:0000313" key="6">
    <source>
        <dbReference type="EMBL" id="BCS19737.1"/>
    </source>
</evidence>
<dbReference type="Pfam" id="PF01544">
    <property type="entry name" value="CorA"/>
    <property type="match status" value="1"/>
</dbReference>
<evidence type="ECO:0000256" key="5">
    <source>
        <dbReference type="SAM" id="Phobius"/>
    </source>
</evidence>
<dbReference type="OrthoDB" id="5396681at2759"/>
<dbReference type="Proteomes" id="UP000654913">
    <property type="component" value="Chromosome 2"/>
</dbReference>
<keyword evidence="2 5" id="KW-0812">Transmembrane</keyword>
<evidence type="ECO:0000256" key="1">
    <source>
        <dbReference type="ARBA" id="ARBA00004141"/>
    </source>
</evidence>
<evidence type="ECO:0000313" key="7">
    <source>
        <dbReference type="Proteomes" id="UP000654913"/>
    </source>
</evidence>
<evidence type="ECO:0000256" key="3">
    <source>
        <dbReference type="ARBA" id="ARBA00022989"/>
    </source>
</evidence>
<dbReference type="InterPro" id="IPR002523">
    <property type="entry name" value="MgTranspt_CorA/ZnTranspt_ZntB"/>
</dbReference>
<evidence type="ECO:0000256" key="4">
    <source>
        <dbReference type="ARBA" id="ARBA00023136"/>
    </source>
</evidence>